<reference evidence="4" key="1">
    <citation type="journal article" date="2019" name="Int. J. Syst. Evol. Microbiol.">
        <title>The Global Catalogue of Microorganisms (GCM) 10K type strain sequencing project: providing services to taxonomists for standard genome sequencing and annotation.</title>
        <authorList>
            <consortium name="The Broad Institute Genomics Platform"/>
            <consortium name="The Broad Institute Genome Sequencing Center for Infectious Disease"/>
            <person name="Wu L."/>
            <person name="Ma J."/>
        </authorList>
    </citation>
    <scope>NUCLEOTIDE SEQUENCE [LARGE SCALE GENOMIC DNA]</scope>
    <source>
        <strain evidence="4">IBRC-M 10490</strain>
    </source>
</reference>
<comment type="caution">
    <text evidence="3">The sequence shown here is derived from an EMBL/GenBank/DDBJ whole genome shotgun (WGS) entry which is preliminary data.</text>
</comment>
<keyword evidence="4" id="KW-1185">Reference proteome</keyword>
<protein>
    <submittedName>
        <fullName evidence="3">MlaD family protein</fullName>
    </submittedName>
</protein>
<dbReference type="InterPro" id="IPR003399">
    <property type="entry name" value="Mce/MlaD"/>
</dbReference>
<organism evidence="3 4">
    <name type="scientific">Nocardia halotolerans</name>
    <dbReference type="NCBI Taxonomy" id="1755878"/>
    <lineage>
        <taxon>Bacteria</taxon>
        <taxon>Bacillati</taxon>
        <taxon>Actinomycetota</taxon>
        <taxon>Actinomycetes</taxon>
        <taxon>Mycobacteriales</taxon>
        <taxon>Nocardiaceae</taxon>
        <taxon>Nocardia</taxon>
    </lineage>
</organism>
<dbReference type="EMBL" id="JBHSDL010000002">
    <property type="protein sequence ID" value="MFC4372922.1"/>
    <property type="molecule type" value="Genomic_DNA"/>
</dbReference>
<dbReference type="PANTHER" id="PTHR33371:SF16">
    <property type="entry name" value="MCE-FAMILY PROTEIN MCE3F"/>
    <property type="match status" value="1"/>
</dbReference>
<accession>A0ABV8VBN1</accession>
<evidence type="ECO:0000256" key="1">
    <source>
        <dbReference type="SAM" id="Phobius"/>
    </source>
</evidence>
<evidence type="ECO:0000313" key="4">
    <source>
        <dbReference type="Proteomes" id="UP001595844"/>
    </source>
</evidence>
<dbReference type="InterPro" id="IPR052336">
    <property type="entry name" value="MlaD_Phospholipid_Transporter"/>
</dbReference>
<name>A0ABV8VBN1_9NOCA</name>
<gene>
    <name evidence="3" type="ORF">ACFO5K_02310</name>
</gene>
<sequence length="318" mass="33808">MNTRAAVSLSAIFAVLVFGVAYMTFGVLNIDPRRDFLRVELESSTSGGLAPGAPVLLNGVAVGRAESVRKQATGVLVGLLIDERYPIPVSSRIRIEQLSALGEPYIGFEPVDDRGPYLVDGQRIPAERVPAPMTITTLSTRMIDLLDQIRPEVMAGLVDTFDRALTDTDATMQTLRRSTGLLAATLLSRTDRLRQLFADLQYLGADIDWMGPALSTAGPLFGEFGTTLSAIVQSGSALVESRPVADYFTGTGVLPFLVELEALLAEIGPGAAIWGPMLAPVVGDAVARAPDLDLGTLLDQALHGLGEDGTVHLRIGIK</sequence>
<feature type="domain" description="Mce/MlaD" evidence="2">
    <location>
        <begin position="38"/>
        <end position="110"/>
    </location>
</feature>
<keyword evidence="1" id="KW-0472">Membrane</keyword>
<proteinExistence type="predicted"/>
<dbReference type="Pfam" id="PF02470">
    <property type="entry name" value="MlaD"/>
    <property type="match status" value="1"/>
</dbReference>
<dbReference type="Proteomes" id="UP001595844">
    <property type="component" value="Unassembled WGS sequence"/>
</dbReference>
<dbReference type="PANTHER" id="PTHR33371">
    <property type="entry name" value="INTERMEMBRANE PHOSPHOLIPID TRANSPORT SYSTEM BINDING PROTEIN MLAD-RELATED"/>
    <property type="match status" value="1"/>
</dbReference>
<evidence type="ECO:0000313" key="3">
    <source>
        <dbReference type="EMBL" id="MFC4372922.1"/>
    </source>
</evidence>
<keyword evidence="1" id="KW-1133">Transmembrane helix</keyword>
<keyword evidence="1" id="KW-0812">Transmembrane</keyword>
<evidence type="ECO:0000259" key="2">
    <source>
        <dbReference type="Pfam" id="PF02470"/>
    </source>
</evidence>
<feature type="transmembrane region" description="Helical" evidence="1">
    <location>
        <begin position="6"/>
        <end position="28"/>
    </location>
</feature>